<feature type="domain" description="Alpha-L-fucosidase C-terminal" evidence="1">
    <location>
        <begin position="13"/>
        <end position="91"/>
    </location>
</feature>
<name>A0A4W3H2D9_CALMI</name>
<dbReference type="GeneTree" id="ENSGT00970000198458"/>
<accession>A0A4W3H2D9</accession>
<dbReference type="Pfam" id="PF16757">
    <property type="entry name" value="Fucosidase_C"/>
    <property type="match status" value="1"/>
</dbReference>
<dbReference type="Gene3D" id="2.60.40.1180">
    <property type="entry name" value="Golgi alpha-mannosidase II"/>
    <property type="match status" value="1"/>
</dbReference>
<dbReference type="InterPro" id="IPR031919">
    <property type="entry name" value="Fucosidase_C"/>
</dbReference>
<dbReference type="InParanoid" id="A0A4W3H2D9"/>
<reference evidence="3" key="3">
    <citation type="journal article" date="2014" name="Nature">
        <title>Elephant shark genome provides unique insights into gnathostome evolution.</title>
        <authorList>
            <consortium name="International Elephant Shark Genome Sequencing Consortium"/>
            <person name="Venkatesh B."/>
            <person name="Lee A.P."/>
            <person name="Ravi V."/>
            <person name="Maurya A.K."/>
            <person name="Lian M.M."/>
            <person name="Swann J.B."/>
            <person name="Ohta Y."/>
            <person name="Flajnik M.F."/>
            <person name="Sutoh Y."/>
            <person name="Kasahara M."/>
            <person name="Hoon S."/>
            <person name="Gangu V."/>
            <person name="Roy S.W."/>
            <person name="Irimia M."/>
            <person name="Korzh V."/>
            <person name="Kondrychyn I."/>
            <person name="Lim Z.W."/>
            <person name="Tay B.H."/>
            <person name="Tohari S."/>
            <person name="Kong K.W."/>
            <person name="Ho S."/>
            <person name="Lorente-Galdos B."/>
            <person name="Quilez J."/>
            <person name="Marques-Bonet T."/>
            <person name="Raney B.J."/>
            <person name="Ingham P.W."/>
            <person name="Tay A."/>
            <person name="Hillier L.W."/>
            <person name="Minx P."/>
            <person name="Boehm T."/>
            <person name="Wilson R.K."/>
            <person name="Brenner S."/>
            <person name="Warren W.C."/>
        </authorList>
    </citation>
    <scope>NUCLEOTIDE SEQUENCE [LARGE SCALE GENOMIC DNA]</scope>
</reference>
<reference evidence="3" key="2">
    <citation type="journal article" date="2007" name="PLoS Biol.">
        <title>Survey sequencing and comparative analysis of the elephant shark (Callorhinchus milii) genome.</title>
        <authorList>
            <person name="Venkatesh B."/>
            <person name="Kirkness E.F."/>
            <person name="Loh Y.H."/>
            <person name="Halpern A.L."/>
            <person name="Lee A.P."/>
            <person name="Johnson J."/>
            <person name="Dandona N."/>
            <person name="Viswanathan L.D."/>
            <person name="Tay A."/>
            <person name="Venter J.C."/>
            <person name="Strausberg R.L."/>
            <person name="Brenner S."/>
        </authorList>
    </citation>
    <scope>NUCLEOTIDE SEQUENCE [LARGE SCALE GENOMIC DNA]</scope>
</reference>
<dbReference type="Proteomes" id="UP000314986">
    <property type="component" value="Unassembled WGS sequence"/>
</dbReference>
<reference evidence="2" key="5">
    <citation type="submission" date="2025-09" db="UniProtKB">
        <authorList>
            <consortium name="Ensembl"/>
        </authorList>
    </citation>
    <scope>IDENTIFICATION</scope>
</reference>
<dbReference type="InterPro" id="IPR013780">
    <property type="entry name" value="Glyco_hydro_b"/>
</dbReference>
<organism evidence="2 3">
    <name type="scientific">Callorhinchus milii</name>
    <name type="common">Ghost shark</name>
    <dbReference type="NCBI Taxonomy" id="7868"/>
    <lineage>
        <taxon>Eukaryota</taxon>
        <taxon>Metazoa</taxon>
        <taxon>Chordata</taxon>
        <taxon>Craniata</taxon>
        <taxon>Vertebrata</taxon>
        <taxon>Chondrichthyes</taxon>
        <taxon>Holocephali</taxon>
        <taxon>Chimaeriformes</taxon>
        <taxon>Callorhinchidae</taxon>
        <taxon>Callorhinchus</taxon>
    </lineage>
</organism>
<reference evidence="3" key="1">
    <citation type="journal article" date="2006" name="Science">
        <title>Ancient noncoding elements conserved in the human genome.</title>
        <authorList>
            <person name="Venkatesh B."/>
            <person name="Kirkness E.F."/>
            <person name="Loh Y.H."/>
            <person name="Halpern A.L."/>
            <person name="Lee A.P."/>
            <person name="Johnson J."/>
            <person name="Dandona N."/>
            <person name="Viswanathan L.D."/>
            <person name="Tay A."/>
            <person name="Venter J.C."/>
            <person name="Strausberg R.L."/>
            <person name="Brenner S."/>
        </authorList>
    </citation>
    <scope>NUCLEOTIDE SEQUENCE [LARGE SCALE GENOMIC DNA]</scope>
</reference>
<dbReference type="Ensembl" id="ENSCMIT00000004400.1">
    <property type="protein sequence ID" value="ENSCMIP00000004239.1"/>
    <property type="gene ID" value="ENSCMIG00000002528.1"/>
</dbReference>
<sequence>PLIAGFYRPRFHRYTSRPEQSLVYAVFLTWPKTDSLILGAPSATAGHSKVTLVGYSEPLRWQAMGKQGLLVTRPTFNLNQLPCQWGWALRLHNIA</sequence>
<evidence type="ECO:0000313" key="2">
    <source>
        <dbReference type="Ensembl" id="ENSCMIP00000004239.1"/>
    </source>
</evidence>
<proteinExistence type="predicted"/>
<evidence type="ECO:0000313" key="3">
    <source>
        <dbReference type="Proteomes" id="UP000314986"/>
    </source>
</evidence>
<protein>
    <recommendedName>
        <fullName evidence="1">Alpha-L-fucosidase C-terminal domain-containing protein</fullName>
    </recommendedName>
</protein>
<keyword evidence="3" id="KW-1185">Reference proteome</keyword>
<dbReference type="AlphaFoldDB" id="A0A4W3H2D9"/>
<evidence type="ECO:0000259" key="1">
    <source>
        <dbReference type="Pfam" id="PF16757"/>
    </source>
</evidence>
<reference evidence="2" key="4">
    <citation type="submission" date="2025-08" db="UniProtKB">
        <authorList>
            <consortium name="Ensembl"/>
        </authorList>
    </citation>
    <scope>IDENTIFICATION</scope>
</reference>